<reference evidence="3 4" key="1">
    <citation type="journal article" date="2018" name="Sci. Data">
        <title>The draft genome sequence of cork oak.</title>
        <authorList>
            <person name="Ramos A.M."/>
            <person name="Usie A."/>
            <person name="Barbosa P."/>
            <person name="Barros P.M."/>
            <person name="Capote T."/>
            <person name="Chaves I."/>
            <person name="Simoes F."/>
            <person name="Abreu I."/>
            <person name="Carrasquinho I."/>
            <person name="Faro C."/>
            <person name="Guimaraes J.B."/>
            <person name="Mendonca D."/>
            <person name="Nobrega F."/>
            <person name="Rodrigues L."/>
            <person name="Saibo N.J.M."/>
            <person name="Varela M.C."/>
            <person name="Egas C."/>
            <person name="Matos J."/>
            <person name="Miguel C.M."/>
            <person name="Oliveira M.M."/>
            <person name="Ricardo C.P."/>
            <person name="Goncalves S."/>
        </authorList>
    </citation>
    <scope>NUCLEOTIDE SEQUENCE [LARGE SCALE GENOMIC DNA]</scope>
    <source>
        <strain evidence="4">cv. HL8</strain>
    </source>
</reference>
<dbReference type="PANTHER" id="PTHR33476:SF31">
    <property type="match status" value="1"/>
</dbReference>
<comment type="caution">
    <text evidence="3">The sequence shown here is derived from an EMBL/GenBank/DDBJ whole genome shotgun (WGS) entry which is preliminary data.</text>
</comment>
<organism evidence="3 4">
    <name type="scientific">Quercus suber</name>
    <name type="common">Cork oak</name>
    <dbReference type="NCBI Taxonomy" id="58331"/>
    <lineage>
        <taxon>Eukaryota</taxon>
        <taxon>Viridiplantae</taxon>
        <taxon>Streptophyta</taxon>
        <taxon>Embryophyta</taxon>
        <taxon>Tracheophyta</taxon>
        <taxon>Spermatophyta</taxon>
        <taxon>Magnoliopsida</taxon>
        <taxon>eudicotyledons</taxon>
        <taxon>Gunneridae</taxon>
        <taxon>Pentapetalae</taxon>
        <taxon>rosids</taxon>
        <taxon>fabids</taxon>
        <taxon>Fagales</taxon>
        <taxon>Fagaceae</taxon>
        <taxon>Quercus</taxon>
    </lineage>
</organism>
<dbReference type="PANTHER" id="PTHR33476">
    <property type="entry name" value="EMB|CAB62613.1"/>
    <property type="match status" value="1"/>
</dbReference>
<name>A0AAW0KGL6_QUESU</name>
<sequence>MDLLVAAATTAAGYIAEFWQSLFPKDQEASLQATGEASTSDLQGTKNEVGVFGSRSKQLRSTSCGHFVRPVNSSESCMAAQLYRESARMEEYVYNSIHSITTLAIRPLLVTDGNQLICRDSSSFKDMQIGSKMKRSIGKAQRSRRLSCCQTRASSSGGDGGAFHSQGSHNGMLLFFLGINIGLMSTIVANKREVDNLNAVLKQAKNLVQDLHGELKINDLYTLKELSDEDFESCGANGFSFLNQIPNASLTELELDKSKKYDGREPDYQEADDSEAIRKIEAELEAELERLELNMKTYSLDRISNYVELDPDFVVDVVQEDLPPLKLPRPPGCLSDSDCDVDWTSTSTDYTHTADCGVSPRELSIRLHEVIHLQLEARIMELETALEDSQMRLHAIESEHMISQNNLHVEKRSSTQESPTFMDEGNVDGPFIINTSGEALDLYIEAYEEFTKMTITDEGAPPETTYNSDKKELNPFHKNMLKGQDGNGTANESSSQCDIIEEKWSSYLDHNNTGKSEDVDEDDHEMGKLLIKQIVEKTRQGSSKLKEYIDDTEDLINIKLHGSGQQREKGCVRREDKRSQCRLSEGKKEKNSEAGLLESRNPQDLGHNCGGRAWSVCTYCMPRFDLIRRHIRTLCPTQSNSFEQQCYIPQPVTTSRRRYTWPYMSAMPQPMPPGFGG</sequence>
<accession>A0AAW0KGL6</accession>
<dbReference type="Proteomes" id="UP000237347">
    <property type="component" value="Unassembled WGS sequence"/>
</dbReference>
<evidence type="ECO:0000256" key="1">
    <source>
        <dbReference type="SAM" id="Coils"/>
    </source>
</evidence>
<proteinExistence type="predicted"/>
<feature type="coiled-coil region" evidence="1">
    <location>
        <begin position="187"/>
        <end position="214"/>
    </location>
</feature>
<keyword evidence="1" id="KW-0175">Coiled coil</keyword>
<feature type="coiled-coil region" evidence="1">
    <location>
        <begin position="372"/>
        <end position="399"/>
    </location>
</feature>
<dbReference type="GO" id="GO:0008356">
    <property type="term" value="P:asymmetric cell division"/>
    <property type="evidence" value="ECO:0007669"/>
    <property type="project" value="InterPro"/>
</dbReference>
<keyword evidence="4" id="KW-1185">Reference proteome</keyword>
<evidence type="ECO:0000313" key="3">
    <source>
        <dbReference type="EMBL" id="KAK7837584.1"/>
    </source>
</evidence>
<gene>
    <name evidence="3" type="ORF">CFP56_021079</name>
</gene>
<evidence type="ECO:0000256" key="2">
    <source>
        <dbReference type="SAM" id="MobiDB-lite"/>
    </source>
</evidence>
<feature type="coiled-coil region" evidence="1">
    <location>
        <begin position="274"/>
        <end position="301"/>
    </location>
</feature>
<dbReference type="InterPro" id="IPR040348">
    <property type="entry name" value="POLAR-like"/>
</dbReference>
<evidence type="ECO:0000313" key="4">
    <source>
        <dbReference type="Proteomes" id="UP000237347"/>
    </source>
</evidence>
<protein>
    <submittedName>
        <fullName evidence="3">Uncharacterized protein</fullName>
    </submittedName>
</protein>
<dbReference type="AlphaFoldDB" id="A0AAW0KGL6"/>
<feature type="compositionally biased region" description="Basic and acidic residues" evidence="2">
    <location>
        <begin position="566"/>
        <end position="592"/>
    </location>
</feature>
<dbReference type="EMBL" id="PKMF04000326">
    <property type="protein sequence ID" value="KAK7837584.1"/>
    <property type="molecule type" value="Genomic_DNA"/>
</dbReference>
<feature type="region of interest" description="Disordered" evidence="2">
    <location>
        <begin position="566"/>
        <end position="600"/>
    </location>
</feature>